<dbReference type="Pfam" id="PF00528">
    <property type="entry name" value="BPD_transp_1"/>
    <property type="match status" value="1"/>
</dbReference>
<evidence type="ECO:0000256" key="3">
    <source>
        <dbReference type="ARBA" id="ARBA00022475"/>
    </source>
</evidence>
<evidence type="ECO:0000256" key="7">
    <source>
        <dbReference type="RuleBase" id="RU363032"/>
    </source>
</evidence>
<dbReference type="RefSeq" id="WP_075725411.1">
    <property type="nucleotide sequence ID" value="NZ_LTDM01000011.1"/>
</dbReference>
<dbReference type="InterPro" id="IPR035906">
    <property type="entry name" value="MetI-like_sf"/>
</dbReference>
<dbReference type="SUPFAM" id="SSF161098">
    <property type="entry name" value="MetI-like"/>
    <property type="match status" value="1"/>
</dbReference>
<organism evidence="9 10">
    <name type="scientific">Tissierella creatinophila DSM 6911</name>
    <dbReference type="NCBI Taxonomy" id="1123403"/>
    <lineage>
        <taxon>Bacteria</taxon>
        <taxon>Bacillati</taxon>
        <taxon>Bacillota</taxon>
        <taxon>Tissierellia</taxon>
        <taxon>Tissierellales</taxon>
        <taxon>Tissierellaceae</taxon>
        <taxon>Tissierella</taxon>
    </lineage>
</organism>
<feature type="domain" description="ABC transmembrane type-1" evidence="8">
    <location>
        <begin position="93"/>
        <end position="282"/>
    </location>
</feature>
<gene>
    <name evidence="9" type="primary">gsiD_1</name>
    <name evidence="9" type="ORF">TICRE_08110</name>
</gene>
<dbReference type="PANTHER" id="PTHR43386:SF1">
    <property type="entry name" value="D,D-DIPEPTIDE TRANSPORT SYSTEM PERMEASE PROTEIN DDPC-RELATED"/>
    <property type="match status" value="1"/>
</dbReference>
<dbReference type="InterPro" id="IPR050366">
    <property type="entry name" value="BP-dependent_transpt_permease"/>
</dbReference>
<keyword evidence="2 7" id="KW-0813">Transport</keyword>
<evidence type="ECO:0000313" key="10">
    <source>
        <dbReference type="Proteomes" id="UP000186112"/>
    </source>
</evidence>
<feature type="transmembrane region" description="Helical" evidence="7">
    <location>
        <begin position="137"/>
        <end position="156"/>
    </location>
</feature>
<dbReference type="Pfam" id="PF12911">
    <property type="entry name" value="OppC_N"/>
    <property type="match status" value="1"/>
</dbReference>
<dbReference type="EMBL" id="LTDM01000011">
    <property type="protein sequence ID" value="OLS03114.1"/>
    <property type="molecule type" value="Genomic_DNA"/>
</dbReference>
<evidence type="ECO:0000256" key="4">
    <source>
        <dbReference type="ARBA" id="ARBA00022692"/>
    </source>
</evidence>
<keyword evidence="6 7" id="KW-0472">Membrane</keyword>
<reference evidence="9 10" key="1">
    <citation type="submission" date="2016-02" db="EMBL/GenBank/DDBJ databases">
        <title>Genome sequence of Tissierella creatinophila DSM 6911.</title>
        <authorList>
            <person name="Poehlein A."/>
            <person name="Daniel R."/>
        </authorList>
    </citation>
    <scope>NUCLEOTIDE SEQUENCE [LARGE SCALE GENOMIC DNA]</scope>
    <source>
        <strain evidence="9 10">DSM 6911</strain>
    </source>
</reference>
<dbReference type="GO" id="GO:0055085">
    <property type="term" value="P:transmembrane transport"/>
    <property type="evidence" value="ECO:0007669"/>
    <property type="project" value="InterPro"/>
</dbReference>
<protein>
    <submittedName>
        <fullName evidence="9">Glutathione transport system permease protein GsiD</fullName>
    </submittedName>
</protein>
<keyword evidence="4 7" id="KW-0812">Transmembrane</keyword>
<keyword evidence="3" id="KW-1003">Cell membrane</keyword>
<dbReference type="AlphaFoldDB" id="A0A1U7M703"/>
<dbReference type="Gene3D" id="1.10.3720.10">
    <property type="entry name" value="MetI-like"/>
    <property type="match status" value="1"/>
</dbReference>
<dbReference type="PANTHER" id="PTHR43386">
    <property type="entry name" value="OLIGOPEPTIDE TRANSPORT SYSTEM PERMEASE PROTEIN APPC"/>
    <property type="match status" value="1"/>
</dbReference>
<dbReference type="CDD" id="cd06261">
    <property type="entry name" value="TM_PBP2"/>
    <property type="match status" value="1"/>
</dbReference>
<dbReference type="OrthoDB" id="9783218at2"/>
<evidence type="ECO:0000313" key="9">
    <source>
        <dbReference type="EMBL" id="OLS03114.1"/>
    </source>
</evidence>
<accession>A0A1U7M703</accession>
<evidence type="ECO:0000256" key="2">
    <source>
        <dbReference type="ARBA" id="ARBA00022448"/>
    </source>
</evidence>
<dbReference type="PROSITE" id="PS50928">
    <property type="entry name" value="ABC_TM1"/>
    <property type="match status" value="1"/>
</dbReference>
<keyword evidence="5 7" id="KW-1133">Transmembrane helix</keyword>
<feature type="transmembrane region" description="Helical" evidence="7">
    <location>
        <begin position="214"/>
        <end position="239"/>
    </location>
</feature>
<comment type="caution">
    <text evidence="9">The sequence shown here is derived from an EMBL/GenBank/DDBJ whole genome shotgun (WGS) entry which is preliminary data.</text>
</comment>
<evidence type="ECO:0000256" key="6">
    <source>
        <dbReference type="ARBA" id="ARBA00023136"/>
    </source>
</evidence>
<comment type="similarity">
    <text evidence="7">Belongs to the binding-protein-dependent transport system permease family.</text>
</comment>
<evidence type="ECO:0000256" key="5">
    <source>
        <dbReference type="ARBA" id="ARBA00022989"/>
    </source>
</evidence>
<feature type="transmembrane region" description="Helical" evidence="7">
    <location>
        <begin position="32"/>
        <end position="53"/>
    </location>
</feature>
<name>A0A1U7M703_TISCR</name>
<evidence type="ECO:0000256" key="1">
    <source>
        <dbReference type="ARBA" id="ARBA00004651"/>
    </source>
</evidence>
<keyword evidence="10" id="KW-1185">Reference proteome</keyword>
<feature type="transmembrane region" description="Helical" evidence="7">
    <location>
        <begin position="259"/>
        <end position="282"/>
    </location>
</feature>
<sequence length="295" mass="31748">MNTVDLKDKDKLFLTEKKANSPWSKLKRNKTAMIGLFIVIIMTLLALFSPVFAPHDPNQMNLSKVHLKPGVEGFIFGTDDVGRDILSRIIYGARISMIVAIGGTLVGGIIGVLLGLISGYSGGTIDSIIMRLMDAMFAFPFVLLAIVLMTVLGNGLRNVILAIGIANIPGYARITRGQVHVVKNEEYCNAIRVLGASNTRLLLNHILPNILSPIIVYATLSIAGAIISEAALSFLGLGISPPTASWGNILRGGKDFLNTYPHVATISGLFILITVLGFNLLGDGIRDVLDPKMKR</sequence>
<dbReference type="InterPro" id="IPR000515">
    <property type="entry name" value="MetI-like"/>
</dbReference>
<comment type="subcellular location">
    <subcellularLocation>
        <location evidence="1 7">Cell membrane</location>
        <topology evidence="1 7">Multi-pass membrane protein</topology>
    </subcellularLocation>
</comment>
<feature type="transmembrane region" description="Helical" evidence="7">
    <location>
        <begin position="95"/>
        <end position="117"/>
    </location>
</feature>
<dbReference type="Proteomes" id="UP000186112">
    <property type="component" value="Unassembled WGS sequence"/>
</dbReference>
<dbReference type="GO" id="GO:0005886">
    <property type="term" value="C:plasma membrane"/>
    <property type="evidence" value="ECO:0007669"/>
    <property type="project" value="UniProtKB-SubCell"/>
</dbReference>
<dbReference type="InterPro" id="IPR025966">
    <property type="entry name" value="OppC_N"/>
</dbReference>
<proteinExistence type="inferred from homology"/>
<evidence type="ECO:0000259" key="8">
    <source>
        <dbReference type="PROSITE" id="PS50928"/>
    </source>
</evidence>